<dbReference type="InterPro" id="IPR035920">
    <property type="entry name" value="YhbY-like_sf"/>
</dbReference>
<dbReference type="GO" id="GO:0003723">
    <property type="term" value="F:RNA binding"/>
    <property type="evidence" value="ECO:0007669"/>
    <property type="project" value="UniProtKB-UniRule"/>
</dbReference>
<dbReference type="PANTHER" id="PTHR40065">
    <property type="entry name" value="RNA-BINDING PROTEIN YHBY"/>
    <property type="match status" value="1"/>
</dbReference>
<organism evidence="4 5">
    <name type="scientific">Candidatus Colimorpha enterica</name>
    <dbReference type="NCBI Taxonomy" id="3083063"/>
    <lineage>
        <taxon>Bacteria</taxon>
        <taxon>Pseudomonadati</taxon>
        <taxon>Bacteroidota</taxon>
        <taxon>Bacteroidia</taxon>
        <taxon>Bacteroidales</taxon>
        <taxon>Candidatus Colimorpha</taxon>
    </lineage>
</organism>
<reference evidence="4 5" key="1">
    <citation type="submission" date="2022-03" db="EMBL/GenBank/DDBJ databases">
        <title>Metagenome-assembled genomes from swine fecal metagenomes.</title>
        <authorList>
            <person name="Holman D.B."/>
            <person name="Kommadath A."/>
        </authorList>
    </citation>
    <scope>NUCLEOTIDE SEQUENCE [LARGE SCALE GENOMIC DNA]</scope>
    <source>
        <strain evidence="4">SUG147</strain>
    </source>
</reference>
<dbReference type="Proteomes" id="UP001139365">
    <property type="component" value="Unassembled WGS sequence"/>
</dbReference>
<dbReference type="InterPro" id="IPR051925">
    <property type="entry name" value="RNA-binding_domain"/>
</dbReference>
<dbReference type="AlphaFoldDB" id="A0AAE3FJI7"/>
<name>A0AAE3FJI7_9BACT</name>
<evidence type="ECO:0000313" key="4">
    <source>
        <dbReference type="EMBL" id="MCI5756590.1"/>
    </source>
</evidence>
<evidence type="ECO:0000313" key="5">
    <source>
        <dbReference type="Proteomes" id="UP001139365"/>
    </source>
</evidence>
<gene>
    <name evidence="4" type="ORF">MR241_09900</name>
</gene>
<feature type="domain" description="CRM" evidence="3">
    <location>
        <begin position="1"/>
        <end position="90"/>
    </location>
</feature>
<dbReference type="PROSITE" id="PS51295">
    <property type="entry name" value="CRM"/>
    <property type="match status" value="1"/>
</dbReference>
<evidence type="ECO:0000256" key="2">
    <source>
        <dbReference type="PROSITE-ProRule" id="PRU00626"/>
    </source>
</evidence>
<evidence type="ECO:0000259" key="3">
    <source>
        <dbReference type="PROSITE" id="PS51295"/>
    </source>
</evidence>
<evidence type="ECO:0000256" key="1">
    <source>
        <dbReference type="ARBA" id="ARBA00022884"/>
    </source>
</evidence>
<proteinExistence type="predicted"/>
<dbReference type="EMBL" id="JALEMU010000165">
    <property type="protein sequence ID" value="MCI5756590.1"/>
    <property type="molecule type" value="Genomic_DNA"/>
</dbReference>
<keyword evidence="1 2" id="KW-0694">RNA-binding</keyword>
<dbReference type="SUPFAM" id="SSF75471">
    <property type="entry name" value="YhbY-like"/>
    <property type="match status" value="1"/>
</dbReference>
<sequence length="90" mass="9838">MTGKERAALRKEANKLTAIQQIGHGGIGEEFVKNTDAALTARELVKMKVLETSPVDAREAADTLASELGAEVIQVIGRCFVLYRFNPDKH</sequence>
<dbReference type="SMART" id="SM01103">
    <property type="entry name" value="CRS1_YhbY"/>
    <property type="match status" value="1"/>
</dbReference>
<dbReference type="PANTHER" id="PTHR40065:SF3">
    <property type="entry name" value="RNA-BINDING PROTEIN YHBY"/>
    <property type="match status" value="1"/>
</dbReference>
<accession>A0AAE3FJI7</accession>
<dbReference type="InterPro" id="IPR001890">
    <property type="entry name" value="RNA-binding_CRM"/>
</dbReference>
<dbReference type="Gene3D" id="3.30.110.60">
    <property type="entry name" value="YhbY-like"/>
    <property type="match status" value="1"/>
</dbReference>
<dbReference type="Pfam" id="PF01985">
    <property type="entry name" value="CRS1_YhbY"/>
    <property type="match status" value="1"/>
</dbReference>
<comment type="caution">
    <text evidence="4">The sequence shown here is derived from an EMBL/GenBank/DDBJ whole genome shotgun (WGS) entry which is preliminary data.</text>
</comment>
<protein>
    <submittedName>
        <fullName evidence="4">YhbY family RNA-binding protein</fullName>
    </submittedName>
</protein>